<dbReference type="PANTHER" id="PTHR38025">
    <property type="entry name" value="TRP OPERON REPRESSOR"/>
    <property type="match status" value="1"/>
</dbReference>
<keyword evidence="9" id="KW-1185">Reference proteome</keyword>
<evidence type="ECO:0000256" key="2">
    <source>
        <dbReference type="ARBA" id="ARBA00007027"/>
    </source>
</evidence>
<dbReference type="InterPro" id="IPR010921">
    <property type="entry name" value="Trp_repressor/repl_initiator"/>
</dbReference>
<keyword evidence="5" id="KW-0805">Transcription regulation</keyword>
<dbReference type="Proteomes" id="UP000323824">
    <property type="component" value="Chromosome"/>
</dbReference>
<dbReference type="KEGG" id="sper:EW093_13830"/>
<dbReference type="GO" id="GO:0043565">
    <property type="term" value="F:sequence-specific DNA binding"/>
    <property type="evidence" value="ECO:0007669"/>
    <property type="project" value="InterPro"/>
</dbReference>
<dbReference type="SUPFAM" id="SSF48295">
    <property type="entry name" value="TrpR-like"/>
    <property type="match status" value="1"/>
</dbReference>
<keyword evidence="6" id="KW-0238">DNA-binding</keyword>
<evidence type="ECO:0000256" key="3">
    <source>
        <dbReference type="ARBA" id="ARBA00022490"/>
    </source>
</evidence>
<dbReference type="OrthoDB" id="370734at2"/>
<reference evidence="8 9" key="2">
    <citation type="submission" date="2019-09" db="EMBL/GenBank/DDBJ databases">
        <title>Complete Genome Sequence and Methylome Analysis of free living Spirochaetas.</title>
        <authorList>
            <person name="Leshcheva N."/>
            <person name="Mikheeva N."/>
        </authorList>
    </citation>
    <scope>NUCLEOTIDE SEQUENCE [LARGE SCALE GENOMIC DNA]</scope>
    <source>
        <strain evidence="8 9">P</strain>
    </source>
</reference>
<dbReference type="PANTHER" id="PTHR38025:SF1">
    <property type="entry name" value="TRP OPERON REPRESSOR"/>
    <property type="match status" value="1"/>
</dbReference>
<name>A0A5C1QEC2_9SPIO</name>
<evidence type="ECO:0000256" key="5">
    <source>
        <dbReference type="ARBA" id="ARBA00023015"/>
    </source>
</evidence>
<dbReference type="RefSeq" id="WP_149568971.1">
    <property type="nucleotide sequence ID" value="NZ_CP035807.1"/>
</dbReference>
<comment type="similarity">
    <text evidence="2">Belongs to the TrpR family.</text>
</comment>
<dbReference type="AlphaFoldDB" id="A0A5C1QEC2"/>
<keyword evidence="4" id="KW-0678">Repressor</keyword>
<dbReference type="EMBL" id="CP035807">
    <property type="protein sequence ID" value="QEN05737.1"/>
    <property type="molecule type" value="Genomic_DNA"/>
</dbReference>
<dbReference type="InterPro" id="IPR000831">
    <property type="entry name" value="Trp_repress"/>
</dbReference>
<organism evidence="8 9">
    <name type="scientific">Thiospirochaeta perfilievii</name>
    <dbReference type="NCBI Taxonomy" id="252967"/>
    <lineage>
        <taxon>Bacteria</taxon>
        <taxon>Pseudomonadati</taxon>
        <taxon>Spirochaetota</taxon>
        <taxon>Spirochaetia</taxon>
        <taxon>Spirochaetales</taxon>
        <taxon>Spirochaetaceae</taxon>
        <taxon>Thiospirochaeta</taxon>
    </lineage>
</organism>
<dbReference type="InterPro" id="IPR013335">
    <property type="entry name" value="Trp_repress_bac"/>
</dbReference>
<dbReference type="GO" id="GO:0003700">
    <property type="term" value="F:DNA-binding transcription factor activity"/>
    <property type="evidence" value="ECO:0007669"/>
    <property type="project" value="InterPro"/>
</dbReference>
<accession>A0A5C1QEC2</accession>
<gene>
    <name evidence="8" type="ORF">EW093_13830</name>
</gene>
<evidence type="ECO:0000313" key="8">
    <source>
        <dbReference type="EMBL" id="QEN05737.1"/>
    </source>
</evidence>
<protein>
    <submittedName>
        <fullName evidence="8">Transcriptional regulator</fullName>
    </submittedName>
</protein>
<comment type="subcellular location">
    <subcellularLocation>
        <location evidence="1">Cytoplasm</location>
    </subcellularLocation>
</comment>
<evidence type="ECO:0000256" key="7">
    <source>
        <dbReference type="ARBA" id="ARBA00023163"/>
    </source>
</evidence>
<dbReference type="GO" id="GO:0005737">
    <property type="term" value="C:cytoplasm"/>
    <property type="evidence" value="ECO:0007669"/>
    <property type="project" value="UniProtKB-SubCell"/>
</dbReference>
<keyword evidence="3" id="KW-0963">Cytoplasm</keyword>
<evidence type="ECO:0000256" key="6">
    <source>
        <dbReference type="ARBA" id="ARBA00023125"/>
    </source>
</evidence>
<evidence type="ECO:0000256" key="1">
    <source>
        <dbReference type="ARBA" id="ARBA00004496"/>
    </source>
</evidence>
<dbReference type="Pfam" id="PF01371">
    <property type="entry name" value="Trp_repressor"/>
    <property type="match status" value="1"/>
</dbReference>
<proteinExistence type="inferred from homology"/>
<evidence type="ECO:0000256" key="4">
    <source>
        <dbReference type="ARBA" id="ARBA00022491"/>
    </source>
</evidence>
<evidence type="ECO:0000313" key="9">
    <source>
        <dbReference type="Proteomes" id="UP000323824"/>
    </source>
</evidence>
<keyword evidence="7" id="KW-0804">Transcription</keyword>
<dbReference type="Gene3D" id="1.10.1270.10">
    <property type="entry name" value="TrpR-like"/>
    <property type="match status" value="1"/>
</dbReference>
<dbReference type="InterPro" id="IPR038116">
    <property type="entry name" value="TrpR-like_sf"/>
</dbReference>
<sequence length="100" mass="11446">MTDEMSIRALDELSLSLAKIEDKELIKEFLECILTENEISGVTSRWTLVRRLNEGQTQRGIANELGLSLCKITRGSKELKKERSAFKKVIDIYDDILSKE</sequence>
<reference evidence="8 9" key="1">
    <citation type="submission" date="2019-02" db="EMBL/GenBank/DDBJ databases">
        <authorList>
            <person name="Fomenkov A."/>
            <person name="Dubinina G."/>
            <person name="Grabovich M."/>
            <person name="Vincze T."/>
            <person name="Roberts R.J."/>
        </authorList>
    </citation>
    <scope>NUCLEOTIDE SEQUENCE [LARGE SCALE GENOMIC DNA]</scope>
    <source>
        <strain evidence="8 9">P</strain>
    </source>
</reference>